<comment type="caution">
    <text evidence="4">The sequence shown here is derived from an EMBL/GenBank/DDBJ whole genome shotgun (WGS) entry which is preliminary data.</text>
</comment>
<feature type="transmembrane region" description="Helical" evidence="3">
    <location>
        <begin position="87"/>
        <end position="108"/>
    </location>
</feature>
<dbReference type="Pfam" id="PF13424">
    <property type="entry name" value="TPR_12"/>
    <property type="match status" value="1"/>
</dbReference>
<keyword evidence="3" id="KW-0472">Membrane</keyword>
<dbReference type="PANTHER" id="PTHR45641:SF19">
    <property type="entry name" value="NEPHROCYSTIN-3"/>
    <property type="match status" value="1"/>
</dbReference>
<evidence type="ECO:0000313" key="5">
    <source>
        <dbReference type="Proteomes" id="UP000197277"/>
    </source>
</evidence>
<evidence type="ECO:0000256" key="3">
    <source>
        <dbReference type="SAM" id="Phobius"/>
    </source>
</evidence>
<name>A0A246FHU3_9BACT</name>
<feature type="transmembrane region" description="Helical" evidence="3">
    <location>
        <begin position="114"/>
        <end position="135"/>
    </location>
</feature>
<organism evidence="4 5">
    <name type="scientific">Hymenobacter amundsenii</name>
    <dbReference type="NCBI Taxonomy" id="2006685"/>
    <lineage>
        <taxon>Bacteria</taxon>
        <taxon>Pseudomonadati</taxon>
        <taxon>Bacteroidota</taxon>
        <taxon>Cytophagia</taxon>
        <taxon>Cytophagales</taxon>
        <taxon>Hymenobacteraceae</taxon>
        <taxon>Hymenobacter</taxon>
    </lineage>
</organism>
<dbReference type="InterPro" id="IPR019734">
    <property type="entry name" value="TPR_rpt"/>
</dbReference>
<evidence type="ECO:0000256" key="2">
    <source>
        <dbReference type="ARBA" id="ARBA00022803"/>
    </source>
</evidence>
<reference evidence="4 5" key="1">
    <citation type="submission" date="2017-06" db="EMBL/GenBank/DDBJ databases">
        <title>Hymenobacter amundsenii sp. nov. isolated from regoliths in Antarctica.</title>
        <authorList>
            <person name="Sedlacek I."/>
            <person name="Kralova S."/>
            <person name="Pantucek R."/>
            <person name="Svec P."/>
            <person name="Holochova P."/>
            <person name="Stankova E."/>
            <person name="Vrbovska V."/>
            <person name="Busse H.-J."/>
        </authorList>
    </citation>
    <scope>NUCLEOTIDE SEQUENCE [LARGE SCALE GENOMIC DNA]</scope>
    <source>
        <strain evidence="4 5">CCM 8682</strain>
    </source>
</reference>
<keyword evidence="5" id="KW-1185">Reference proteome</keyword>
<dbReference type="InterPro" id="IPR011990">
    <property type="entry name" value="TPR-like_helical_dom_sf"/>
</dbReference>
<dbReference type="AlphaFoldDB" id="A0A246FHU3"/>
<gene>
    <name evidence="4" type="ORF">CDA63_16140</name>
</gene>
<keyword evidence="3" id="KW-0812">Transmembrane</keyword>
<dbReference type="SUPFAM" id="SSF48452">
    <property type="entry name" value="TPR-like"/>
    <property type="match status" value="3"/>
</dbReference>
<evidence type="ECO:0008006" key="6">
    <source>
        <dbReference type="Google" id="ProtNLM"/>
    </source>
</evidence>
<proteinExistence type="predicted"/>
<dbReference type="Proteomes" id="UP000197277">
    <property type="component" value="Unassembled WGS sequence"/>
</dbReference>
<keyword evidence="2" id="KW-0802">TPR repeat</keyword>
<feature type="transmembrane region" description="Helical" evidence="3">
    <location>
        <begin position="147"/>
        <end position="166"/>
    </location>
</feature>
<accession>A0A246FHU3</accession>
<dbReference type="EMBL" id="NIRR01000033">
    <property type="protein sequence ID" value="OWP62099.1"/>
    <property type="molecule type" value="Genomic_DNA"/>
</dbReference>
<sequence>MLKGLLLFQPALRRFGLLSGPAPLPMPRTLVMGRYEKGLLGLLFGTVVWQCFPGADVQFGLFLLLYLLIGSYLAGGYWLFQSAPLSAPVRVLSGVGLAVSLLVLPPAIQLRLASVHSLLPIGSGLVIVALIALMRFRHPSWPALWPLLLRAIAVFGISAGFAYLPVTFSPYRHTLLLLNHGQPARTANLRMHGFGARYREAYARQDCASAIKFAWQARQAGQQWLGNDSSAAQQEKISGIYELLFDAYTCTADQQYARQHYAQALRSYRLANRANRQLLLYAQDTIFWRGKQVWGLNNIAYCYNYLQQFTQSDAYFLRAAQTHRRVWPDSTTELALLVGNLGWSQSRQQNYPLSTSLYRQANQLLSTDTTQRGRVRRTSHALAMVLNYMRQDSVTTALAQLHTLRIPTADTSHYYRALLYEGICRFKQNRYSAAAQQLQRARRYYQKAETDAPEKLFIAESFLAYTYLAQARYPAADTLAASLQARLKAQGNAAASHYYQCLILRGAIKEAQGHYEPASDYYAQALRFFEKQPATAERPFPGLYAQLATLHVTLDNLPAARAYAARISLTPVATLSQTPLLLAAARVECASGNYGAARSYYQKAQRINQTYDRHGANYAQALNGLGLVALAENRLNEADSLFAGSLRLYRQLFPGPHPVTAAVYLNYGQLRIRQRQPRRAQPLLREAEALGQATLLPDHDFFGDLALAQGELAQLEKQHATPFFERALTIYQRKFGANHWKTKLALSRVR</sequence>
<dbReference type="PANTHER" id="PTHR45641">
    <property type="entry name" value="TETRATRICOPEPTIDE REPEAT PROTEIN (AFU_ORTHOLOGUE AFUA_6G03870)"/>
    <property type="match status" value="1"/>
</dbReference>
<dbReference type="SMART" id="SM00028">
    <property type="entry name" value="TPR"/>
    <property type="match status" value="7"/>
</dbReference>
<keyword evidence="3" id="KW-1133">Transmembrane helix</keyword>
<dbReference type="Gene3D" id="1.25.40.10">
    <property type="entry name" value="Tetratricopeptide repeat domain"/>
    <property type="match status" value="3"/>
</dbReference>
<dbReference type="OrthoDB" id="890800at2"/>
<evidence type="ECO:0000313" key="4">
    <source>
        <dbReference type="EMBL" id="OWP62099.1"/>
    </source>
</evidence>
<feature type="transmembrane region" description="Helical" evidence="3">
    <location>
        <begin position="61"/>
        <end position="80"/>
    </location>
</feature>
<protein>
    <recommendedName>
        <fullName evidence="6">MalT-like TPR region domain-containing protein</fullName>
    </recommendedName>
</protein>
<evidence type="ECO:0000256" key="1">
    <source>
        <dbReference type="ARBA" id="ARBA00022737"/>
    </source>
</evidence>
<keyword evidence="1" id="KW-0677">Repeat</keyword>